<comment type="pathway">
    <text evidence="1">Alkaloid biosynthesis.</text>
</comment>
<proteinExistence type="inferred from homology"/>
<feature type="active site" evidence="10">
    <location>
        <position position="57"/>
    </location>
</feature>
<dbReference type="Pfam" id="PF06628">
    <property type="entry name" value="Catalase-rel"/>
    <property type="match status" value="1"/>
</dbReference>
<dbReference type="CDD" id="cd08157">
    <property type="entry name" value="catalase_fungal"/>
    <property type="match status" value="1"/>
</dbReference>
<dbReference type="EC" id="1.11.1.6" evidence="12"/>
<dbReference type="SUPFAM" id="SSF56634">
    <property type="entry name" value="Heme-dependent catalase-like"/>
    <property type="match status" value="1"/>
</dbReference>
<dbReference type="GO" id="GO:0004096">
    <property type="term" value="F:catalase activity"/>
    <property type="evidence" value="ECO:0007669"/>
    <property type="project" value="UniProtKB-EC"/>
</dbReference>
<comment type="caution">
    <text evidence="15">The sequence shown here is derived from an EMBL/GenBank/DDBJ whole genome shotgun (WGS) entry which is preliminary data.</text>
</comment>
<dbReference type="EMBL" id="MSFK01000046">
    <property type="protein sequence ID" value="PWY67970.1"/>
    <property type="molecule type" value="Genomic_DNA"/>
</dbReference>
<dbReference type="PANTHER" id="PTHR11465">
    <property type="entry name" value="CATALASE"/>
    <property type="match status" value="1"/>
</dbReference>
<gene>
    <name evidence="15" type="ORF">BO94DRAFT_503557</name>
</gene>
<dbReference type="STRING" id="1450535.A0A317V758"/>
<evidence type="ECO:0000313" key="16">
    <source>
        <dbReference type="Proteomes" id="UP000246702"/>
    </source>
</evidence>
<dbReference type="GO" id="GO:0009820">
    <property type="term" value="P:alkaloid metabolic process"/>
    <property type="evidence" value="ECO:0007669"/>
    <property type="project" value="UniProtKB-KW"/>
</dbReference>
<comment type="catalytic activity">
    <reaction evidence="12">
        <text>2 H2O2 = O2 + 2 H2O</text>
        <dbReference type="Rhea" id="RHEA:20309"/>
        <dbReference type="ChEBI" id="CHEBI:15377"/>
        <dbReference type="ChEBI" id="CHEBI:15379"/>
        <dbReference type="ChEBI" id="CHEBI:16240"/>
        <dbReference type="EC" id="1.11.1.6"/>
    </reaction>
</comment>
<dbReference type="InterPro" id="IPR024708">
    <property type="entry name" value="Catalase_AS"/>
</dbReference>
<dbReference type="GeneID" id="37111623"/>
<sequence length="489" mass="55284">MSRPTYTLAEGQPLPDPSVSLTLPTIGGGSHTTLGDTLLLETLAHFNRERIPERVVHAKAAGAWGEFEVTNDISSLTCAKFLTGVGKKTKVLFRLSTTGGEKGSADTVRDVRGFSVKFFTEEGNHDIVGNHIPVFFVRDPVRFPSLNRSHKRHPATNRPDWNMFWDFHTSQPESVHSLLHLFGTRGIPSSIRSVTGFGVHTFKLVSEDGSFRYCKFHFRPVRPITTFSGAEATRMAGANADFHNQDLWDAIARGEFPEWKLYVQVLEPEQAERFGRKLFDITKVWSQKEVPLVEVGRMRLDRNPENYFAEIEQAAFSPSNMVPGVAMTPDPMLQARMFAYPDAQRYRLGVNYTQLPPNRAICPLYAPYERDGFATTTRNYGGDPNYVRSSLSPGVVSRTVVQARHNERIQSFVLAQHEIQMDDEDFVQPRDLWNRVFDETERRTWVANVAETLVEVPAPLREAVVQMFGRVDARLAQMLGAKLKDISRL</sequence>
<dbReference type="GO" id="GO:0046872">
    <property type="term" value="F:metal ion binding"/>
    <property type="evidence" value="ECO:0007669"/>
    <property type="project" value="UniProtKB-KW"/>
</dbReference>
<comment type="similarity">
    <text evidence="2 12">Belongs to the catalase family.</text>
</comment>
<evidence type="ECO:0000256" key="11">
    <source>
        <dbReference type="PIRSR" id="PIRSR038928-2"/>
    </source>
</evidence>
<dbReference type="PROSITE" id="PS51402">
    <property type="entry name" value="CATALASE_3"/>
    <property type="match status" value="1"/>
</dbReference>
<dbReference type="GO" id="GO:0020037">
    <property type="term" value="F:heme binding"/>
    <property type="evidence" value="ECO:0007669"/>
    <property type="project" value="InterPro"/>
</dbReference>
<keyword evidence="5 11" id="KW-0349">Heme</keyword>
<evidence type="ECO:0000256" key="1">
    <source>
        <dbReference type="ARBA" id="ARBA00004913"/>
    </source>
</evidence>
<evidence type="ECO:0000256" key="5">
    <source>
        <dbReference type="ARBA" id="ARBA00022617"/>
    </source>
</evidence>
<feature type="binding site" description="axial binding residue" evidence="11">
    <location>
        <position position="340"/>
    </location>
    <ligand>
        <name>heme</name>
        <dbReference type="ChEBI" id="CHEBI:30413"/>
    </ligand>
    <ligandPart>
        <name>Fe</name>
        <dbReference type="ChEBI" id="CHEBI:18248"/>
    </ligandPart>
</feature>
<keyword evidence="4" id="KW-0017">Alkaloid metabolism</keyword>
<dbReference type="InterPro" id="IPR024711">
    <property type="entry name" value="Catalase_clade1/3"/>
</dbReference>
<organism evidence="15 16">
    <name type="scientific">Aspergillus sclerotioniger CBS 115572</name>
    <dbReference type="NCBI Taxonomy" id="1450535"/>
    <lineage>
        <taxon>Eukaryota</taxon>
        <taxon>Fungi</taxon>
        <taxon>Dikarya</taxon>
        <taxon>Ascomycota</taxon>
        <taxon>Pezizomycotina</taxon>
        <taxon>Eurotiomycetes</taxon>
        <taxon>Eurotiomycetidae</taxon>
        <taxon>Eurotiales</taxon>
        <taxon>Aspergillaceae</taxon>
        <taxon>Aspergillus</taxon>
        <taxon>Aspergillus subgen. Circumdati</taxon>
    </lineage>
</organism>
<dbReference type="GO" id="GO:0042542">
    <property type="term" value="P:response to hydrogen peroxide"/>
    <property type="evidence" value="ECO:0007669"/>
    <property type="project" value="TreeGrafter"/>
</dbReference>
<feature type="domain" description="Catalase core" evidence="14">
    <location>
        <begin position="7"/>
        <end position="395"/>
    </location>
</feature>
<comment type="function">
    <text evidence="13">Catalyzes the degradation of hydrogen peroxide (H(2)O(2)) generated by peroxisomal oxidases to water and oxygen, thereby protecting cells from the toxic effects of hydrogen peroxide.</text>
</comment>
<evidence type="ECO:0000256" key="8">
    <source>
        <dbReference type="ARBA" id="ARBA00023004"/>
    </source>
</evidence>
<evidence type="ECO:0000313" key="15">
    <source>
        <dbReference type="EMBL" id="PWY67970.1"/>
    </source>
</evidence>
<dbReference type="GO" id="GO:0042744">
    <property type="term" value="P:hydrogen peroxide catabolic process"/>
    <property type="evidence" value="ECO:0007669"/>
    <property type="project" value="UniProtKB-KW"/>
</dbReference>
<evidence type="ECO:0000256" key="7">
    <source>
        <dbReference type="ARBA" id="ARBA00023002"/>
    </source>
</evidence>
<dbReference type="PROSITE" id="PS00437">
    <property type="entry name" value="CATALASE_1"/>
    <property type="match status" value="1"/>
</dbReference>
<evidence type="ECO:0000256" key="4">
    <source>
        <dbReference type="ARBA" id="ARBA00022589"/>
    </source>
</evidence>
<dbReference type="PIRSF" id="PIRSF038928">
    <property type="entry name" value="Catalase_clade1-3"/>
    <property type="match status" value="1"/>
</dbReference>
<evidence type="ECO:0000256" key="13">
    <source>
        <dbReference type="RuleBase" id="RU004142"/>
    </source>
</evidence>
<dbReference type="PROSITE" id="PS00438">
    <property type="entry name" value="CATALASE_2"/>
    <property type="match status" value="1"/>
</dbReference>
<dbReference type="RefSeq" id="XP_025462019.1">
    <property type="nucleotide sequence ID" value="XM_025609480.1"/>
</dbReference>
<dbReference type="InterPro" id="IPR011614">
    <property type="entry name" value="Catalase_core"/>
</dbReference>
<comment type="cofactor">
    <cofactor evidence="11">
        <name>heme</name>
        <dbReference type="ChEBI" id="CHEBI:30413"/>
    </cofactor>
</comment>
<protein>
    <recommendedName>
        <fullName evidence="12">Catalase</fullName>
        <ecNumber evidence="12">1.11.1.6</ecNumber>
    </recommendedName>
</protein>
<keyword evidence="9 12" id="KW-0376">Hydrogen peroxide</keyword>
<keyword evidence="8 11" id="KW-0408">Iron</keyword>
<evidence type="ECO:0000256" key="10">
    <source>
        <dbReference type="PIRSR" id="PIRSR038928-1"/>
    </source>
</evidence>
<dbReference type="GO" id="GO:0005739">
    <property type="term" value="C:mitochondrion"/>
    <property type="evidence" value="ECO:0007669"/>
    <property type="project" value="TreeGrafter"/>
</dbReference>
<dbReference type="PANTHER" id="PTHR11465:SF26">
    <property type="entry name" value="CATALASE 2"/>
    <property type="match status" value="1"/>
</dbReference>
<keyword evidence="3 12" id="KW-0575">Peroxidase</keyword>
<dbReference type="Gene3D" id="2.40.180.10">
    <property type="entry name" value="Catalase core domain"/>
    <property type="match status" value="1"/>
</dbReference>
<feature type="active site" evidence="10">
    <location>
        <position position="130"/>
    </location>
</feature>
<dbReference type="InterPro" id="IPR020835">
    <property type="entry name" value="Catalase_sf"/>
</dbReference>
<dbReference type="Pfam" id="PF00199">
    <property type="entry name" value="Catalase"/>
    <property type="match status" value="1"/>
</dbReference>
<dbReference type="SMART" id="SM01060">
    <property type="entry name" value="Catalase"/>
    <property type="match status" value="1"/>
</dbReference>
<dbReference type="InterPro" id="IPR010582">
    <property type="entry name" value="Catalase_immune_responsive"/>
</dbReference>
<keyword evidence="6 11" id="KW-0479">Metal-binding</keyword>
<evidence type="ECO:0000256" key="3">
    <source>
        <dbReference type="ARBA" id="ARBA00022559"/>
    </source>
</evidence>
<dbReference type="InterPro" id="IPR002226">
    <property type="entry name" value="Catalase_haem_BS"/>
</dbReference>
<evidence type="ECO:0000256" key="12">
    <source>
        <dbReference type="RuleBase" id="RU000498"/>
    </source>
</evidence>
<reference evidence="15 16" key="1">
    <citation type="submission" date="2016-12" db="EMBL/GenBank/DDBJ databases">
        <title>The genomes of Aspergillus section Nigri reveals drivers in fungal speciation.</title>
        <authorList>
            <consortium name="DOE Joint Genome Institute"/>
            <person name="Vesth T.C."/>
            <person name="Nybo J."/>
            <person name="Theobald S."/>
            <person name="Brandl J."/>
            <person name="Frisvad J.C."/>
            <person name="Nielsen K.F."/>
            <person name="Lyhne E.K."/>
            <person name="Kogle M.E."/>
            <person name="Kuo A."/>
            <person name="Riley R."/>
            <person name="Clum A."/>
            <person name="Nolan M."/>
            <person name="Lipzen A."/>
            <person name="Salamov A."/>
            <person name="Henrissat B."/>
            <person name="Wiebenga A."/>
            <person name="De Vries R.P."/>
            <person name="Grigoriev I.V."/>
            <person name="Mortensen U.H."/>
            <person name="Andersen M.R."/>
            <person name="Baker S.E."/>
        </authorList>
    </citation>
    <scope>NUCLEOTIDE SEQUENCE [LARGE SCALE GENOMIC DNA]</scope>
    <source>
        <strain evidence="15 16">CBS 115572</strain>
    </source>
</reference>
<dbReference type="PRINTS" id="PR00067">
    <property type="entry name" value="CATALASE"/>
</dbReference>
<dbReference type="InterPro" id="IPR018028">
    <property type="entry name" value="Catalase"/>
</dbReference>
<dbReference type="AlphaFoldDB" id="A0A317V758"/>
<keyword evidence="7 12" id="KW-0560">Oxidoreductase</keyword>
<accession>A0A317V758</accession>
<dbReference type="GO" id="GO:0005777">
    <property type="term" value="C:peroxisome"/>
    <property type="evidence" value="ECO:0007669"/>
    <property type="project" value="TreeGrafter"/>
</dbReference>
<evidence type="ECO:0000259" key="14">
    <source>
        <dbReference type="SMART" id="SM01060"/>
    </source>
</evidence>
<keyword evidence="16" id="KW-1185">Reference proteome</keyword>
<dbReference type="OrthoDB" id="6880011at2759"/>
<evidence type="ECO:0000256" key="2">
    <source>
        <dbReference type="ARBA" id="ARBA00005329"/>
    </source>
</evidence>
<evidence type="ECO:0000256" key="9">
    <source>
        <dbReference type="ARBA" id="ARBA00023324"/>
    </source>
</evidence>
<dbReference type="Proteomes" id="UP000246702">
    <property type="component" value="Unassembled WGS sequence"/>
</dbReference>
<name>A0A317V758_9EURO</name>
<evidence type="ECO:0000256" key="6">
    <source>
        <dbReference type="ARBA" id="ARBA00022723"/>
    </source>
</evidence>